<accession>B7PT47</accession>
<evidence type="ECO:0000313" key="2">
    <source>
        <dbReference type="EMBL" id="EEC09769.1"/>
    </source>
</evidence>
<feature type="compositionally biased region" description="Polar residues" evidence="1">
    <location>
        <begin position="11"/>
        <end position="22"/>
    </location>
</feature>
<dbReference type="VEuPathDB" id="VectorBase:ISCI007386"/>
<feature type="region of interest" description="Disordered" evidence="1">
    <location>
        <begin position="41"/>
        <end position="86"/>
    </location>
</feature>
<keyword evidence="4" id="KW-1185">Reference proteome</keyword>
<reference evidence="3" key="2">
    <citation type="submission" date="2020-05" db="UniProtKB">
        <authorList>
            <consortium name="EnsemblMetazoa"/>
        </authorList>
    </citation>
    <scope>IDENTIFICATION</scope>
    <source>
        <strain evidence="3">wikel</strain>
    </source>
</reference>
<proteinExistence type="predicted"/>
<dbReference type="AlphaFoldDB" id="B7PT47"/>
<evidence type="ECO:0000313" key="3">
    <source>
        <dbReference type="EnsemblMetazoa" id="ISCW007386-PA"/>
    </source>
</evidence>
<dbReference type="EnsemblMetazoa" id="ISCW007386-RA">
    <property type="protein sequence ID" value="ISCW007386-PA"/>
    <property type="gene ID" value="ISCW007386"/>
</dbReference>
<name>B7PT47_IXOSC</name>
<dbReference type="InParanoid" id="B7PT47"/>
<dbReference type="EMBL" id="DS783667">
    <property type="protein sequence ID" value="EEC09769.1"/>
    <property type="molecule type" value="Genomic_DNA"/>
</dbReference>
<feature type="compositionally biased region" description="Basic and acidic residues" evidence="1">
    <location>
        <begin position="54"/>
        <end position="64"/>
    </location>
</feature>
<organism>
    <name type="scientific">Ixodes scapularis</name>
    <name type="common">Black-legged tick</name>
    <name type="synonym">Deer tick</name>
    <dbReference type="NCBI Taxonomy" id="6945"/>
    <lineage>
        <taxon>Eukaryota</taxon>
        <taxon>Metazoa</taxon>
        <taxon>Ecdysozoa</taxon>
        <taxon>Arthropoda</taxon>
        <taxon>Chelicerata</taxon>
        <taxon>Arachnida</taxon>
        <taxon>Acari</taxon>
        <taxon>Parasitiformes</taxon>
        <taxon>Ixodida</taxon>
        <taxon>Ixodoidea</taxon>
        <taxon>Ixodidae</taxon>
        <taxon>Ixodinae</taxon>
        <taxon>Ixodes</taxon>
    </lineage>
</organism>
<dbReference type="VEuPathDB" id="VectorBase:ISCW007386"/>
<evidence type="ECO:0000256" key="1">
    <source>
        <dbReference type="SAM" id="MobiDB-lite"/>
    </source>
</evidence>
<evidence type="ECO:0000313" key="4">
    <source>
        <dbReference type="Proteomes" id="UP000001555"/>
    </source>
</evidence>
<feature type="region of interest" description="Disordered" evidence="1">
    <location>
        <begin position="1"/>
        <end position="23"/>
    </location>
</feature>
<reference evidence="2 4" key="1">
    <citation type="submission" date="2008-03" db="EMBL/GenBank/DDBJ databases">
        <title>Annotation of Ixodes scapularis.</title>
        <authorList>
            <consortium name="Ixodes scapularis Genome Project Consortium"/>
            <person name="Caler E."/>
            <person name="Hannick L.I."/>
            <person name="Bidwell S."/>
            <person name="Joardar V."/>
            <person name="Thiagarajan M."/>
            <person name="Amedeo P."/>
            <person name="Galinsky K.J."/>
            <person name="Schobel S."/>
            <person name="Inman J."/>
            <person name="Hostetler J."/>
            <person name="Miller J."/>
            <person name="Hammond M."/>
            <person name="Megy K."/>
            <person name="Lawson D."/>
            <person name="Kodira C."/>
            <person name="Sutton G."/>
            <person name="Meyer J."/>
            <person name="Hill C.A."/>
            <person name="Birren B."/>
            <person name="Nene V."/>
            <person name="Collins F."/>
            <person name="Alarcon-Chaidez F."/>
            <person name="Wikel S."/>
            <person name="Strausberg R."/>
        </authorList>
    </citation>
    <scope>NUCLEOTIDE SEQUENCE [LARGE SCALE GENOMIC DNA]</scope>
    <source>
        <strain evidence="4">Wikel</strain>
        <strain evidence="2">Wikel colony</strain>
    </source>
</reference>
<feature type="non-terminal residue" evidence="2">
    <location>
        <position position="86"/>
    </location>
</feature>
<protein>
    <submittedName>
        <fullName evidence="2 3">Uncharacterized protein</fullName>
    </submittedName>
</protein>
<feature type="non-terminal residue" evidence="2">
    <location>
        <position position="1"/>
    </location>
</feature>
<dbReference type="HOGENOM" id="CLU_2504235_0_0_1"/>
<dbReference type="PaxDb" id="6945-B7PT47"/>
<sequence length="86" mass="8905">KPRRKERRDQGGSNPSHTAGNSTTTIIATAIAAAANSDNVAVPTAGADSGLTRHRNDYSGRGSRDPTAVWPAAAAIVTEPTPRALR</sequence>
<gene>
    <name evidence="2" type="ORF">IscW_ISCW007386</name>
</gene>
<dbReference type="Proteomes" id="UP000001555">
    <property type="component" value="Unassembled WGS sequence"/>
</dbReference>
<dbReference type="EMBL" id="ABJB011026685">
    <property type="status" value="NOT_ANNOTATED_CDS"/>
    <property type="molecule type" value="Genomic_DNA"/>
</dbReference>